<proteinExistence type="predicted"/>
<reference evidence="1" key="2">
    <citation type="journal article" date="2023" name="Int. J. Mol. Sci.">
        <title>De Novo Assembly and Annotation of 11 Diverse Shrub Willow (Salix) Genomes Reveals Novel Gene Organization in Sex-Linked Regions.</title>
        <authorList>
            <person name="Hyden B."/>
            <person name="Feng K."/>
            <person name="Yates T.B."/>
            <person name="Jawdy S."/>
            <person name="Cereghino C."/>
            <person name="Smart L.B."/>
            <person name="Muchero W."/>
        </authorList>
    </citation>
    <scope>NUCLEOTIDE SEQUENCE</scope>
    <source>
        <tissue evidence="1">Shoot tip</tissue>
    </source>
</reference>
<organism evidence="1 2">
    <name type="scientific">Salix koriyanagi</name>
    <dbReference type="NCBI Taxonomy" id="2511006"/>
    <lineage>
        <taxon>Eukaryota</taxon>
        <taxon>Viridiplantae</taxon>
        <taxon>Streptophyta</taxon>
        <taxon>Embryophyta</taxon>
        <taxon>Tracheophyta</taxon>
        <taxon>Spermatophyta</taxon>
        <taxon>Magnoliopsida</taxon>
        <taxon>eudicotyledons</taxon>
        <taxon>Gunneridae</taxon>
        <taxon>Pentapetalae</taxon>
        <taxon>rosids</taxon>
        <taxon>fabids</taxon>
        <taxon>Malpighiales</taxon>
        <taxon>Salicaceae</taxon>
        <taxon>Saliceae</taxon>
        <taxon>Salix</taxon>
    </lineage>
</organism>
<dbReference type="Proteomes" id="UP001151752">
    <property type="component" value="Chromosome 4"/>
</dbReference>
<comment type="caution">
    <text evidence="1">The sequence shown here is derived from an EMBL/GenBank/DDBJ whole genome shotgun (WGS) entry which is preliminary data.</text>
</comment>
<dbReference type="EMBL" id="JAPFFM010000010">
    <property type="protein sequence ID" value="KAJ6738925.1"/>
    <property type="molecule type" value="Genomic_DNA"/>
</dbReference>
<keyword evidence="2" id="KW-1185">Reference proteome</keyword>
<accession>A0A9Q0V0D6</accession>
<evidence type="ECO:0000313" key="1">
    <source>
        <dbReference type="EMBL" id="KAJ6738925.1"/>
    </source>
</evidence>
<name>A0A9Q0V0D6_9ROSI</name>
<dbReference type="AlphaFoldDB" id="A0A9Q0V0D6"/>
<gene>
    <name evidence="1" type="ORF">OIU74_003817</name>
</gene>
<reference evidence="1" key="1">
    <citation type="submission" date="2022-11" db="EMBL/GenBank/DDBJ databases">
        <authorList>
            <person name="Hyden B.L."/>
            <person name="Feng K."/>
            <person name="Yates T."/>
            <person name="Jawdy S."/>
            <person name="Smart L.B."/>
            <person name="Muchero W."/>
        </authorList>
    </citation>
    <scope>NUCLEOTIDE SEQUENCE</scope>
    <source>
        <tissue evidence="1">Shoot tip</tissue>
    </source>
</reference>
<sequence>MSGARVRVPSALGLRAQTQWARASPGRDSRSGARGLRPCGLTVAFGGVGSEFRRFWFGASGGSGLCPDLLGSGAPAASTTVVSRGPLVSWLHGLALCVLGLQGSRPDLRPLAGSASSALGGSESALAVLSVGSEA</sequence>
<evidence type="ECO:0000313" key="2">
    <source>
        <dbReference type="Proteomes" id="UP001151752"/>
    </source>
</evidence>
<protein>
    <submittedName>
        <fullName evidence="1">Uncharacterized protein</fullName>
    </submittedName>
</protein>